<evidence type="ECO:0000313" key="5">
    <source>
        <dbReference type="Proteomes" id="UP000723463"/>
    </source>
</evidence>
<feature type="domain" description="SAP" evidence="3">
    <location>
        <begin position="139"/>
        <end position="173"/>
    </location>
</feature>
<dbReference type="GO" id="GO:0003723">
    <property type="term" value="F:RNA binding"/>
    <property type="evidence" value="ECO:0007669"/>
    <property type="project" value="UniProtKB-UniRule"/>
</dbReference>
<keyword evidence="1" id="KW-0694">RNA-binding</keyword>
<comment type="caution">
    <text evidence="4">The sequence shown here is derived from an EMBL/GenBank/DDBJ whole genome shotgun (WGS) entry which is preliminary data.</text>
</comment>
<protein>
    <recommendedName>
        <fullName evidence="3">SAP domain-containing protein</fullName>
    </recommendedName>
</protein>
<dbReference type="EMBL" id="JAAAXW010000075">
    <property type="protein sequence ID" value="KAF9545265.1"/>
    <property type="molecule type" value="Genomic_DNA"/>
</dbReference>
<dbReference type="PROSITE" id="PS50084">
    <property type="entry name" value="KH_TYPE_1"/>
    <property type="match status" value="1"/>
</dbReference>
<dbReference type="InterPro" id="IPR003034">
    <property type="entry name" value="SAP_dom"/>
</dbReference>
<accession>A0A9P6FA04</accession>
<dbReference type="InterPro" id="IPR004088">
    <property type="entry name" value="KH_dom_type_1"/>
</dbReference>
<evidence type="ECO:0000256" key="2">
    <source>
        <dbReference type="SAM" id="MobiDB-lite"/>
    </source>
</evidence>
<proteinExistence type="predicted"/>
<reference evidence="4" key="1">
    <citation type="journal article" date="2020" name="Fungal Divers.">
        <title>Resolving the Mortierellaceae phylogeny through synthesis of multi-gene phylogenetics and phylogenomics.</title>
        <authorList>
            <person name="Vandepol N."/>
            <person name="Liber J."/>
            <person name="Desiro A."/>
            <person name="Na H."/>
            <person name="Kennedy M."/>
            <person name="Barry K."/>
            <person name="Grigoriev I.V."/>
            <person name="Miller A.N."/>
            <person name="O'Donnell K."/>
            <person name="Stajich J.E."/>
            <person name="Bonito G."/>
        </authorList>
    </citation>
    <scope>NUCLEOTIDE SEQUENCE</scope>
    <source>
        <strain evidence="4">NRRL 2591</strain>
    </source>
</reference>
<sequence length="689" mass="76716">MSRITPRTTHAVLSSFRARLGLTQHSHTHSLSLSQLHHARNRLLHSSSSSSSSSSSTQASILSDVKTAAASAAPKRQRRKQEQLDSTSIDSISKNLIKDLDTGPSSSKSKIAIDDVLALKPAQRKVTPDEFNRLKDLVAASFNLTQLKGVLRSQGIPANGKKSILVNQIVVLMDLEIVKPESNDPPLVEDPYQAERNFESEVFSSNRRELFFILGAEGNSLRQLEKEKNVRLSISIADETYTIRGEKASIQEAKERIQDMIAVTEETWDVSGYKEKDLVMKDASALEDIARRSETFVSAGDDNTLVIAGRSDKNMEEAKRLFDLKVQQPHTKDEQTFYYQEDVLAPLGMLPVYDSVTMSADENKKSFFRISQIVPYAHKPAEHSESDVIYPVRSSPETIGTMDALGSHLKEAFGETLLPSQSLDVSVQLGQVLYPNDNKLLTQVPIGTSFDSLELKQWLTTAQDPYFFQNIPFFKAVSRLPLSGPKIRTIEVEYTPSSRTQETSAEQRTTRIIFELNNEGELCIQEGRSVDRQLLTNIMVLDQPMDLQIKSEISTLLSPDSTAMRALLMQTTLPFANRLDCPAFFSFGSDMQTASAAAVAQVGLGSTAAPTHTLKSILMKTTGVFQHNGFPLVATDINDQYGQVRRQELKLLPTPLRYITGKDALEPKPDITDNWRAFMRASLDLQKLF</sequence>
<dbReference type="PROSITE" id="PS50800">
    <property type="entry name" value="SAP"/>
    <property type="match status" value="1"/>
</dbReference>
<feature type="region of interest" description="Disordered" evidence="2">
    <location>
        <begin position="67"/>
        <end position="87"/>
    </location>
</feature>
<organism evidence="4 5">
    <name type="scientific">Mortierella hygrophila</name>
    <dbReference type="NCBI Taxonomy" id="979708"/>
    <lineage>
        <taxon>Eukaryota</taxon>
        <taxon>Fungi</taxon>
        <taxon>Fungi incertae sedis</taxon>
        <taxon>Mucoromycota</taxon>
        <taxon>Mortierellomycotina</taxon>
        <taxon>Mortierellomycetes</taxon>
        <taxon>Mortierellales</taxon>
        <taxon>Mortierellaceae</taxon>
        <taxon>Mortierella</taxon>
    </lineage>
</organism>
<dbReference type="SUPFAM" id="SSF54791">
    <property type="entry name" value="Eukaryotic type KH-domain (KH-domain type I)"/>
    <property type="match status" value="1"/>
</dbReference>
<keyword evidence="5" id="KW-1185">Reference proteome</keyword>
<evidence type="ECO:0000256" key="1">
    <source>
        <dbReference type="PROSITE-ProRule" id="PRU00117"/>
    </source>
</evidence>
<dbReference type="Proteomes" id="UP000723463">
    <property type="component" value="Unassembled WGS sequence"/>
</dbReference>
<gene>
    <name evidence="4" type="ORF">EC957_011138</name>
</gene>
<dbReference type="Pfam" id="PF00013">
    <property type="entry name" value="KH_1"/>
    <property type="match status" value="1"/>
</dbReference>
<evidence type="ECO:0000259" key="3">
    <source>
        <dbReference type="PROSITE" id="PS50800"/>
    </source>
</evidence>
<evidence type="ECO:0000313" key="4">
    <source>
        <dbReference type="EMBL" id="KAF9545265.1"/>
    </source>
</evidence>
<dbReference type="Gene3D" id="3.30.1370.10">
    <property type="entry name" value="K Homology domain, type 1"/>
    <property type="match status" value="1"/>
</dbReference>
<dbReference type="AlphaFoldDB" id="A0A9P6FA04"/>
<dbReference type="InterPro" id="IPR036612">
    <property type="entry name" value="KH_dom_type_1_sf"/>
</dbReference>
<name>A0A9P6FA04_9FUNG</name>